<reference evidence="1 2" key="1">
    <citation type="journal article" date="2017" name="Genome Biol. Evol.">
        <title>Phytophthora megakarya and P. palmivora, closely related causal agents of cacao black pod rot, underwent increases in genome sizes and gene numbers by different mechanisms.</title>
        <authorList>
            <person name="Ali S.S."/>
            <person name="Shao J."/>
            <person name="Lary D.J."/>
            <person name="Kronmiller B."/>
            <person name="Shen D."/>
            <person name="Strem M.D."/>
            <person name="Amoako-Attah I."/>
            <person name="Akrofi A.Y."/>
            <person name="Begoude B.A."/>
            <person name="Ten Hoopen G.M."/>
            <person name="Coulibaly K."/>
            <person name="Kebe B.I."/>
            <person name="Melnick R.L."/>
            <person name="Guiltinan M.J."/>
            <person name="Tyler B.M."/>
            <person name="Meinhardt L.W."/>
            <person name="Bailey B.A."/>
        </authorList>
    </citation>
    <scope>NUCLEOTIDE SEQUENCE [LARGE SCALE GENOMIC DNA]</scope>
    <source>
        <strain evidence="2">sbr112.9</strain>
    </source>
</reference>
<organism evidence="1 2">
    <name type="scientific">Phytophthora palmivora</name>
    <dbReference type="NCBI Taxonomy" id="4796"/>
    <lineage>
        <taxon>Eukaryota</taxon>
        <taxon>Sar</taxon>
        <taxon>Stramenopiles</taxon>
        <taxon>Oomycota</taxon>
        <taxon>Peronosporomycetes</taxon>
        <taxon>Peronosporales</taxon>
        <taxon>Peronosporaceae</taxon>
        <taxon>Phytophthora</taxon>
    </lineage>
</organism>
<comment type="caution">
    <text evidence="1">The sequence shown here is derived from an EMBL/GenBank/DDBJ whole genome shotgun (WGS) entry which is preliminary data.</text>
</comment>
<protein>
    <submittedName>
        <fullName evidence="1">Uncharacterized protein</fullName>
    </submittedName>
</protein>
<gene>
    <name evidence="1" type="ORF">PHPALM_18345</name>
</gene>
<accession>A0A2P4XK07</accession>
<evidence type="ECO:0000313" key="1">
    <source>
        <dbReference type="EMBL" id="POM65877.1"/>
    </source>
</evidence>
<dbReference type="AlphaFoldDB" id="A0A2P4XK07"/>
<sequence>MLPFQYIGSSLSTTFVDKWQRDLGYYMVSILHSYPLKRHFTLESTLLCVVGIFEMGRWVSSMCMLNPVLSVNDVRDPFER</sequence>
<dbReference type="EMBL" id="NCKW01009857">
    <property type="protein sequence ID" value="POM65877.1"/>
    <property type="molecule type" value="Genomic_DNA"/>
</dbReference>
<dbReference type="Proteomes" id="UP000237271">
    <property type="component" value="Unassembled WGS sequence"/>
</dbReference>
<evidence type="ECO:0000313" key="2">
    <source>
        <dbReference type="Proteomes" id="UP000237271"/>
    </source>
</evidence>
<name>A0A2P4XK07_9STRA</name>
<proteinExistence type="predicted"/>
<keyword evidence="2" id="KW-1185">Reference proteome</keyword>